<dbReference type="Proteomes" id="UP000887013">
    <property type="component" value="Unassembled WGS sequence"/>
</dbReference>
<comment type="caution">
    <text evidence="1">The sequence shown here is derived from an EMBL/GenBank/DDBJ whole genome shotgun (WGS) entry which is preliminary data.</text>
</comment>
<organism evidence="1 2">
    <name type="scientific">Nephila pilipes</name>
    <name type="common">Giant wood spider</name>
    <name type="synonym">Nephila maculata</name>
    <dbReference type="NCBI Taxonomy" id="299642"/>
    <lineage>
        <taxon>Eukaryota</taxon>
        <taxon>Metazoa</taxon>
        <taxon>Ecdysozoa</taxon>
        <taxon>Arthropoda</taxon>
        <taxon>Chelicerata</taxon>
        <taxon>Arachnida</taxon>
        <taxon>Araneae</taxon>
        <taxon>Araneomorphae</taxon>
        <taxon>Entelegynae</taxon>
        <taxon>Araneoidea</taxon>
        <taxon>Nephilidae</taxon>
        <taxon>Nephila</taxon>
    </lineage>
</organism>
<reference evidence="1" key="1">
    <citation type="submission" date="2020-08" db="EMBL/GenBank/DDBJ databases">
        <title>Multicomponent nature underlies the extraordinary mechanical properties of spider dragline silk.</title>
        <authorList>
            <person name="Kono N."/>
            <person name="Nakamura H."/>
            <person name="Mori M."/>
            <person name="Yoshida Y."/>
            <person name="Ohtoshi R."/>
            <person name="Malay A.D."/>
            <person name="Moran D.A.P."/>
            <person name="Tomita M."/>
            <person name="Numata K."/>
            <person name="Arakawa K."/>
        </authorList>
    </citation>
    <scope>NUCLEOTIDE SEQUENCE</scope>
</reference>
<evidence type="ECO:0000313" key="1">
    <source>
        <dbReference type="EMBL" id="GFT05714.1"/>
    </source>
</evidence>
<sequence length="94" mass="10866">MNSDVVLTFCRNLLRLSLVIESQTNTIRCNFFKAVRAQNKTRHESTSYGYYCNGCYSMESPIATTLCPYMRKLRQSIKYMMSTTHDFVSSLLNA</sequence>
<feature type="non-terminal residue" evidence="1">
    <location>
        <position position="94"/>
    </location>
</feature>
<gene>
    <name evidence="1" type="ORF">NPIL_651161</name>
</gene>
<proteinExistence type="predicted"/>
<dbReference type="AlphaFoldDB" id="A0A8X6NBW6"/>
<protein>
    <submittedName>
        <fullName evidence="1">Uncharacterized protein</fullName>
    </submittedName>
</protein>
<dbReference type="EMBL" id="BMAW01056412">
    <property type="protein sequence ID" value="GFT05714.1"/>
    <property type="molecule type" value="Genomic_DNA"/>
</dbReference>
<accession>A0A8X6NBW6</accession>
<keyword evidence="2" id="KW-1185">Reference proteome</keyword>
<evidence type="ECO:0000313" key="2">
    <source>
        <dbReference type="Proteomes" id="UP000887013"/>
    </source>
</evidence>
<name>A0A8X6NBW6_NEPPI</name>